<feature type="domain" description="MOSC" evidence="1">
    <location>
        <begin position="174"/>
        <end position="340"/>
    </location>
</feature>
<dbReference type="SUPFAM" id="SSF50800">
    <property type="entry name" value="PK beta-barrel domain-like"/>
    <property type="match status" value="1"/>
</dbReference>
<dbReference type="GO" id="GO:0030170">
    <property type="term" value="F:pyridoxal phosphate binding"/>
    <property type="evidence" value="ECO:0007669"/>
    <property type="project" value="InterPro"/>
</dbReference>
<sequence>MRLNTEVALAAGISAGALIAYELSNGSSWFRLWLKDQLSPMVRIGTVAELYIHPIKSCRAHMVNEALCTDFGLVHDELRDRNFLIIDATTKKFLTARQLPKMVLVETEIRNNKMTLMFHEAHSLRSIISINLDDVITNADIIPTVVWGTNTNGYDCGDEVGEWLQKSLGSQEPLRLLYFVPGLNTSRRVVPEQNWQFNKVPQRSDEAAYADLASYMAVSQASLDNLNSKFEGREFSMRNFRPNIVVGGCPEFDEDRWDEIRIGSHVRFTCFKPCSRCVLTTVDPRTGVKGADVEPLKTLRQYRLAPGALREIYKQSPIFGVNMGVDEAGVIKVGDPVFARYKPTPF</sequence>
<dbReference type="Pfam" id="PF03476">
    <property type="entry name" value="MOSC_N"/>
    <property type="match status" value="1"/>
</dbReference>
<dbReference type="PANTHER" id="PTHR14237:SF19">
    <property type="entry name" value="MITOCHONDRIAL AMIDOXIME REDUCING COMPONENT 1"/>
    <property type="match status" value="1"/>
</dbReference>
<dbReference type="InterPro" id="IPR011037">
    <property type="entry name" value="Pyrv_Knase-like_insert_dom_sf"/>
</dbReference>
<evidence type="ECO:0000313" key="2">
    <source>
        <dbReference type="Proteomes" id="UP000887566"/>
    </source>
</evidence>
<dbReference type="GO" id="GO:0030151">
    <property type="term" value="F:molybdenum ion binding"/>
    <property type="evidence" value="ECO:0007669"/>
    <property type="project" value="InterPro"/>
</dbReference>
<dbReference type="InterPro" id="IPR005302">
    <property type="entry name" value="MoCF_Sase_C"/>
</dbReference>
<protein>
    <submittedName>
        <fullName evidence="3">MOSC domain-containing protein</fullName>
    </submittedName>
</protein>
<dbReference type="AlphaFoldDB" id="A0A914X6H1"/>
<organism evidence="2 3">
    <name type="scientific">Plectus sambesii</name>
    <dbReference type="NCBI Taxonomy" id="2011161"/>
    <lineage>
        <taxon>Eukaryota</taxon>
        <taxon>Metazoa</taxon>
        <taxon>Ecdysozoa</taxon>
        <taxon>Nematoda</taxon>
        <taxon>Chromadorea</taxon>
        <taxon>Plectida</taxon>
        <taxon>Plectina</taxon>
        <taxon>Plectoidea</taxon>
        <taxon>Plectidae</taxon>
        <taxon>Plectus</taxon>
    </lineage>
</organism>
<keyword evidence="2" id="KW-1185">Reference proteome</keyword>
<dbReference type="GO" id="GO:0003824">
    <property type="term" value="F:catalytic activity"/>
    <property type="evidence" value="ECO:0007669"/>
    <property type="project" value="InterPro"/>
</dbReference>
<name>A0A914X6H1_9BILA</name>
<dbReference type="Pfam" id="PF03473">
    <property type="entry name" value="MOSC"/>
    <property type="match status" value="1"/>
</dbReference>
<evidence type="ECO:0000259" key="1">
    <source>
        <dbReference type="PROSITE" id="PS51340"/>
    </source>
</evidence>
<dbReference type="SUPFAM" id="SSF141673">
    <property type="entry name" value="MOSC N-terminal domain-like"/>
    <property type="match status" value="1"/>
</dbReference>
<dbReference type="PROSITE" id="PS51340">
    <property type="entry name" value="MOSC"/>
    <property type="match status" value="1"/>
</dbReference>
<dbReference type="InterPro" id="IPR005303">
    <property type="entry name" value="MOCOS_middle"/>
</dbReference>
<dbReference type="PANTHER" id="PTHR14237">
    <property type="entry name" value="MOLYBDOPTERIN COFACTOR SULFURASE MOSC"/>
    <property type="match status" value="1"/>
</dbReference>
<proteinExistence type="predicted"/>
<accession>A0A914X6H1</accession>
<dbReference type="Proteomes" id="UP000887566">
    <property type="component" value="Unplaced"/>
</dbReference>
<dbReference type="WBParaSite" id="PSAMB.scaffold6571size9204.g28737.t1">
    <property type="protein sequence ID" value="PSAMB.scaffold6571size9204.g28737.t1"/>
    <property type="gene ID" value="PSAMB.scaffold6571size9204.g28737"/>
</dbReference>
<evidence type="ECO:0000313" key="3">
    <source>
        <dbReference type="WBParaSite" id="PSAMB.scaffold6571size9204.g28737.t1"/>
    </source>
</evidence>
<reference evidence="3" key="1">
    <citation type="submission" date="2022-11" db="UniProtKB">
        <authorList>
            <consortium name="WormBaseParasite"/>
        </authorList>
    </citation>
    <scope>IDENTIFICATION</scope>
</reference>